<evidence type="ECO:0000256" key="2">
    <source>
        <dbReference type="SAM" id="SignalP"/>
    </source>
</evidence>
<feature type="chain" id="PRO_5008276833" description="REJ domain-containing protein" evidence="2">
    <location>
        <begin position="21"/>
        <end position="102"/>
    </location>
</feature>
<keyword evidence="4" id="KW-1185">Reference proteome</keyword>
<evidence type="ECO:0000256" key="1">
    <source>
        <dbReference type="SAM" id="MobiDB-lite"/>
    </source>
</evidence>
<name>A0A197KEE1_9FUNG</name>
<organism evidence="3 4">
    <name type="scientific">Linnemannia elongata AG-77</name>
    <dbReference type="NCBI Taxonomy" id="1314771"/>
    <lineage>
        <taxon>Eukaryota</taxon>
        <taxon>Fungi</taxon>
        <taxon>Fungi incertae sedis</taxon>
        <taxon>Mucoromycota</taxon>
        <taxon>Mortierellomycotina</taxon>
        <taxon>Mortierellomycetes</taxon>
        <taxon>Mortierellales</taxon>
        <taxon>Mortierellaceae</taxon>
        <taxon>Linnemannia</taxon>
    </lineage>
</organism>
<feature type="signal peptide" evidence="2">
    <location>
        <begin position="1"/>
        <end position="20"/>
    </location>
</feature>
<evidence type="ECO:0000313" key="3">
    <source>
        <dbReference type="EMBL" id="OAQ36082.1"/>
    </source>
</evidence>
<evidence type="ECO:0008006" key="5">
    <source>
        <dbReference type="Google" id="ProtNLM"/>
    </source>
</evidence>
<dbReference type="AlphaFoldDB" id="A0A197KEE1"/>
<evidence type="ECO:0000313" key="4">
    <source>
        <dbReference type="Proteomes" id="UP000078512"/>
    </source>
</evidence>
<protein>
    <recommendedName>
        <fullName evidence="5">REJ domain-containing protein</fullName>
    </recommendedName>
</protein>
<gene>
    <name evidence="3" type="ORF">K457DRAFT_372465</name>
</gene>
<accession>A0A197KEE1</accession>
<feature type="region of interest" description="Disordered" evidence="1">
    <location>
        <begin position="67"/>
        <end position="102"/>
    </location>
</feature>
<dbReference type="EMBL" id="KV442012">
    <property type="protein sequence ID" value="OAQ36082.1"/>
    <property type="molecule type" value="Genomic_DNA"/>
</dbReference>
<dbReference type="Proteomes" id="UP000078512">
    <property type="component" value="Unassembled WGS sequence"/>
</dbReference>
<keyword evidence="2" id="KW-0732">Signal</keyword>
<feature type="compositionally biased region" description="Low complexity" evidence="1">
    <location>
        <begin position="71"/>
        <end position="94"/>
    </location>
</feature>
<reference evidence="3 4" key="1">
    <citation type="submission" date="2016-05" db="EMBL/GenBank/DDBJ databases">
        <title>Genome sequencing reveals origins of a unique bacterial endosymbiosis in the earliest lineages of terrestrial Fungi.</title>
        <authorList>
            <consortium name="DOE Joint Genome Institute"/>
            <person name="Uehling J."/>
            <person name="Gryganskyi A."/>
            <person name="Hameed K."/>
            <person name="Tschaplinski T."/>
            <person name="Misztal P."/>
            <person name="Wu S."/>
            <person name="Desiro A."/>
            <person name="Vande Pol N."/>
            <person name="Du Z.-Y."/>
            <person name="Zienkiewicz A."/>
            <person name="Zienkiewicz K."/>
            <person name="Morin E."/>
            <person name="Tisserant E."/>
            <person name="Splivallo R."/>
            <person name="Hainaut M."/>
            <person name="Henrissat B."/>
            <person name="Ohm R."/>
            <person name="Kuo A."/>
            <person name="Yan J."/>
            <person name="Lipzen A."/>
            <person name="Nolan M."/>
            <person name="Labutti K."/>
            <person name="Barry K."/>
            <person name="Goldstein A."/>
            <person name="Labbe J."/>
            <person name="Schadt C."/>
            <person name="Tuskan G."/>
            <person name="Grigoriev I."/>
            <person name="Martin F."/>
            <person name="Vilgalys R."/>
            <person name="Bonito G."/>
        </authorList>
    </citation>
    <scope>NUCLEOTIDE SEQUENCE [LARGE SCALE GENOMIC DNA]</scope>
    <source>
        <strain evidence="3 4">AG-77</strain>
    </source>
</reference>
<sequence length="102" mass="11324">MSINWVTIRLICLCLGKSEQEKVTLVSPSTPYFLTPLHSTHLDNSTLPDPSSTSSFFLLQSGHHHHHHHLYASSQQSSSQQSSSSSCSRSIKFSTVGQHYPT</sequence>
<proteinExistence type="predicted"/>